<dbReference type="AlphaFoldDB" id="A0A0C9YA15"/>
<protein>
    <submittedName>
        <fullName evidence="2">Uncharacterized protein</fullName>
    </submittedName>
</protein>
<feature type="region of interest" description="Disordered" evidence="1">
    <location>
        <begin position="71"/>
        <end position="156"/>
    </location>
</feature>
<feature type="compositionally biased region" description="Polar residues" evidence="1">
    <location>
        <begin position="32"/>
        <end position="41"/>
    </location>
</feature>
<gene>
    <name evidence="2" type="ORF">PISMIDRAFT_540991</name>
</gene>
<reference evidence="3" key="2">
    <citation type="submission" date="2015-01" db="EMBL/GenBank/DDBJ databases">
        <title>Evolutionary Origins and Diversification of the Mycorrhizal Mutualists.</title>
        <authorList>
            <consortium name="DOE Joint Genome Institute"/>
            <consortium name="Mycorrhizal Genomics Consortium"/>
            <person name="Kohler A."/>
            <person name="Kuo A."/>
            <person name="Nagy L.G."/>
            <person name="Floudas D."/>
            <person name="Copeland A."/>
            <person name="Barry K.W."/>
            <person name="Cichocki N."/>
            <person name="Veneault-Fourrey C."/>
            <person name="LaButti K."/>
            <person name="Lindquist E.A."/>
            <person name="Lipzen A."/>
            <person name="Lundell T."/>
            <person name="Morin E."/>
            <person name="Murat C."/>
            <person name="Riley R."/>
            <person name="Ohm R."/>
            <person name="Sun H."/>
            <person name="Tunlid A."/>
            <person name="Henrissat B."/>
            <person name="Grigoriev I.V."/>
            <person name="Hibbett D.S."/>
            <person name="Martin F."/>
        </authorList>
    </citation>
    <scope>NUCLEOTIDE SEQUENCE [LARGE SCALE GENOMIC DNA]</scope>
    <source>
        <strain evidence="3">441</strain>
    </source>
</reference>
<dbReference type="STRING" id="765257.A0A0C9YA15"/>
<reference evidence="2 3" key="1">
    <citation type="submission" date="2014-04" db="EMBL/GenBank/DDBJ databases">
        <authorList>
            <consortium name="DOE Joint Genome Institute"/>
            <person name="Kuo A."/>
            <person name="Kohler A."/>
            <person name="Costa M.D."/>
            <person name="Nagy L.G."/>
            <person name="Floudas D."/>
            <person name="Copeland A."/>
            <person name="Barry K.W."/>
            <person name="Cichocki N."/>
            <person name="Veneault-Fourrey C."/>
            <person name="LaButti K."/>
            <person name="Lindquist E.A."/>
            <person name="Lipzen A."/>
            <person name="Lundell T."/>
            <person name="Morin E."/>
            <person name="Murat C."/>
            <person name="Sun H."/>
            <person name="Tunlid A."/>
            <person name="Henrissat B."/>
            <person name="Grigoriev I.V."/>
            <person name="Hibbett D.S."/>
            <person name="Martin F."/>
            <person name="Nordberg H.P."/>
            <person name="Cantor M.N."/>
            <person name="Hua S.X."/>
        </authorList>
    </citation>
    <scope>NUCLEOTIDE SEQUENCE [LARGE SCALE GENOMIC DNA]</scope>
    <source>
        <strain evidence="2 3">441</strain>
    </source>
</reference>
<keyword evidence="3" id="KW-1185">Reference proteome</keyword>
<evidence type="ECO:0000313" key="3">
    <source>
        <dbReference type="Proteomes" id="UP000054018"/>
    </source>
</evidence>
<feature type="compositionally biased region" description="Polar residues" evidence="1">
    <location>
        <begin position="228"/>
        <end position="245"/>
    </location>
</feature>
<feature type="compositionally biased region" description="Low complexity" evidence="1">
    <location>
        <begin position="90"/>
        <end position="100"/>
    </location>
</feature>
<dbReference type="HOGENOM" id="CLU_479059_0_0_1"/>
<feature type="compositionally biased region" description="Polar residues" evidence="1">
    <location>
        <begin position="316"/>
        <end position="325"/>
    </location>
</feature>
<name>A0A0C9YA15_9AGAM</name>
<evidence type="ECO:0000313" key="2">
    <source>
        <dbReference type="EMBL" id="KIK21505.1"/>
    </source>
</evidence>
<feature type="compositionally biased region" description="Basic and acidic residues" evidence="1">
    <location>
        <begin position="405"/>
        <end position="414"/>
    </location>
</feature>
<dbReference type="EMBL" id="KN833751">
    <property type="protein sequence ID" value="KIK21505.1"/>
    <property type="molecule type" value="Genomic_DNA"/>
</dbReference>
<feature type="region of interest" description="Disordered" evidence="1">
    <location>
        <begin position="25"/>
        <end position="49"/>
    </location>
</feature>
<feature type="compositionally biased region" description="Polar residues" evidence="1">
    <location>
        <begin position="116"/>
        <end position="127"/>
    </location>
</feature>
<organism evidence="2 3">
    <name type="scientific">Pisolithus microcarpus 441</name>
    <dbReference type="NCBI Taxonomy" id="765257"/>
    <lineage>
        <taxon>Eukaryota</taxon>
        <taxon>Fungi</taxon>
        <taxon>Dikarya</taxon>
        <taxon>Basidiomycota</taxon>
        <taxon>Agaricomycotina</taxon>
        <taxon>Agaricomycetes</taxon>
        <taxon>Agaricomycetidae</taxon>
        <taxon>Boletales</taxon>
        <taxon>Sclerodermatineae</taxon>
        <taxon>Pisolithaceae</taxon>
        <taxon>Pisolithus</taxon>
    </lineage>
</organism>
<dbReference type="OrthoDB" id="2670366at2759"/>
<dbReference type="Proteomes" id="UP000054018">
    <property type="component" value="Unassembled WGS sequence"/>
</dbReference>
<accession>A0A0C9YA15</accession>
<proteinExistence type="predicted"/>
<feature type="compositionally biased region" description="Low complexity" evidence="1">
    <location>
        <begin position="128"/>
        <end position="138"/>
    </location>
</feature>
<feature type="compositionally biased region" description="Basic and acidic residues" evidence="1">
    <location>
        <begin position="77"/>
        <end position="89"/>
    </location>
</feature>
<feature type="compositionally biased region" description="Low complexity" evidence="1">
    <location>
        <begin position="256"/>
        <end position="269"/>
    </location>
</feature>
<feature type="region of interest" description="Disordered" evidence="1">
    <location>
        <begin position="209"/>
        <end position="428"/>
    </location>
</feature>
<sequence length="470" mass="49689">MTENLLRNMYPDRVIRSTFQGIPAREPPVNINPPSANNNFSLGRDAGASPPALQIPTTFVVASSEIDVKPVMTSSHTDPHVKSEHEDSPSSRGPSVSTSVHPVDGKNMKTMPVPNAKQSPSMDSNQDSAGAGPSSVVPSPVPTKPQPKRVRKPEMSKLLARDLDWCKSTMAGMVQAQIPQVPATSVEPASTPMDIDVASLTSCGQDGQAISVGQLVPPETKQEAGVPSSPQHDSVTTTAVGVESNSVSLPSPPPSLALAPTPTPASGSSQVPLEDNGMLTRTMAEGRPSLSPPPQPAHPSQDMPPAEISNGDPLPSTATGTQSLQSSPIHPPSPKHPDDASDVQLERITTPPTAAAKSDSPLPSPPTTRSLPLSDQSPARIEHTPSPQRATVTVDDTCPSALPPRTEEFARPEESPLNEDLSQKTLHPERVIMYSTNGDTLPRAHDVNFTISEEMHSNVSRWVNRKASPT</sequence>
<evidence type="ECO:0000256" key="1">
    <source>
        <dbReference type="SAM" id="MobiDB-lite"/>
    </source>
</evidence>